<evidence type="ECO:0000256" key="1">
    <source>
        <dbReference type="ARBA" id="ARBA00022515"/>
    </source>
</evidence>
<proteinExistence type="inferred from homology"/>
<dbReference type="EMBL" id="RCCI01000005">
    <property type="protein sequence ID" value="RLJ65294.1"/>
    <property type="molecule type" value="Genomic_DNA"/>
</dbReference>
<accession>A0A497XF01</accession>
<dbReference type="AlphaFoldDB" id="A0A497XF01"/>
<dbReference type="InterPro" id="IPR012340">
    <property type="entry name" value="NA-bd_OB-fold"/>
</dbReference>
<evidence type="ECO:0000313" key="6">
    <source>
        <dbReference type="Proteomes" id="UP000268908"/>
    </source>
</evidence>
<evidence type="ECO:0000313" key="5">
    <source>
        <dbReference type="EMBL" id="RLJ65294.1"/>
    </source>
</evidence>
<dbReference type="PROSITE" id="PS50935">
    <property type="entry name" value="SSB"/>
    <property type="match status" value="1"/>
</dbReference>
<keyword evidence="1 4" id="KW-0639">Primosome</keyword>
<comment type="similarity">
    <text evidence="4">Belongs to the PriB family.</text>
</comment>
<evidence type="ECO:0000256" key="3">
    <source>
        <dbReference type="ARBA" id="ARBA00023125"/>
    </source>
</evidence>
<dbReference type="HAMAP" id="MF_00720">
    <property type="entry name" value="PriB"/>
    <property type="match status" value="1"/>
</dbReference>
<keyword evidence="2 4" id="KW-0235">DNA replication</keyword>
<keyword evidence="3 4" id="KW-0238">DNA-binding</keyword>
<dbReference type="GO" id="GO:0003697">
    <property type="term" value="F:single-stranded DNA binding"/>
    <property type="evidence" value="ECO:0007669"/>
    <property type="project" value="UniProtKB-UniRule"/>
</dbReference>
<gene>
    <name evidence="4" type="primary">priB</name>
    <name evidence="5" type="ORF">DFR35_1952</name>
</gene>
<organism evidence="5 6">
    <name type="scientific">Sulfurisoma sediminicola</name>
    <dbReference type="NCBI Taxonomy" id="1381557"/>
    <lineage>
        <taxon>Bacteria</taxon>
        <taxon>Pseudomonadati</taxon>
        <taxon>Pseudomonadota</taxon>
        <taxon>Betaproteobacteria</taxon>
        <taxon>Nitrosomonadales</taxon>
        <taxon>Sterolibacteriaceae</taxon>
        <taxon>Sulfurisoma</taxon>
    </lineage>
</organism>
<dbReference type="NCBIfam" id="TIGR04418">
    <property type="entry name" value="PriB_gamma"/>
    <property type="match status" value="1"/>
</dbReference>
<evidence type="ECO:0000256" key="4">
    <source>
        <dbReference type="HAMAP-Rule" id="MF_00720"/>
    </source>
</evidence>
<dbReference type="Proteomes" id="UP000268908">
    <property type="component" value="Unassembled WGS sequence"/>
</dbReference>
<dbReference type="Gene3D" id="2.40.50.140">
    <property type="entry name" value="Nucleic acid-binding proteins"/>
    <property type="match status" value="1"/>
</dbReference>
<dbReference type="Pfam" id="PF22657">
    <property type="entry name" value="SSB_1"/>
    <property type="match status" value="1"/>
</dbReference>
<dbReference type="SUPFAM" id="SSF50249">
    <property type="entry name" value="Nucleic acid-binding proteins"/>
    <property type="match status" value="1"/>
</dbReference>
<keyword evidence="6" id="KW-1185">Reference proteome</keyword>
<sequence>MSGTGAAANLTRLSGRLLERGVLRYTPAGVPAIDFRLGHESEQVEAGNPRKVECEMSCVALGTVATALSQWSSGSELDVSGFLAAKSLKNRCPVLHVITIEFVEGNENGFQTEEQDRRQEKG</sequence>
<protein>
    <recommendedName>
        <fullName evidence="4">Replication restart protein PriB</fullName>
    </recommendedName>
</protein>
<dbReference type="RefSeq" id="WP_243642610.1">
    <property type="nucleotide sequence ID" value="NZ_BHVV01000008.1"/>
</dbReference>
<evidence type="ECO:0000256" key="2">
    <source>
        <dbReference type="ARBA" id="ARBA00022705"/>
    </source>
</evidence>
<dbReference type="InterPro" id="IPR000424">
    <property type="entry name" value="Primosome_PriB/ssb"/>
</dbReference>
<reference evidence="5 6" key="1">
    <citation type="submission" date="2018-10" db="EMBL/GenBank/DDBJ databases">
        <title>Genomic Encyclopedia of Type Strains, Phase IV (KMG-IV): sequencing the most valuable type-strain genomes for metagenomic binning, comparative biology and taxonomic classification.</title>
        <authorList>
            <person name="Goeker M."/>
        </authorList>
    </citation>
    <scope>NUCLEOTIDE SEQUENCE [LARGE SCALE GENOMIC DNA]</scope>
    <source>
        <strain evidence="5 6">DSM 26916</strain>
    </source>
</reference>
<dbReference type="InterPro" id="IPR023646">
    <property type="entry name" value="Prisomal_replication_PriB"/>
</dbReference>
<comment type="subunit">
    <text evidence="4">Homodimer. Interacts with PriA and DnaT. Component of the replication restart primosome. Primosome assembly occurs via a 'hand-off' mechanism. PriA binds to replication forks, subsequently PriB then DnaT bind; DnaT then displaces ssDNA to generate the helicase loading substrate.</text>
</comment>
<dbReference type="GO" id="GO:1990077">
    <property type="term" value="C:primosome complex"/>
    <property type="evidence" value="ECO:0007669"/>
    <property type="project" value="UniProtKB-UniRule"/>
</dbReference>
<comment type="function">
    <text evidence="4">Involved in the restart of stalled replication forks, which reloads the replicative helicase on sites other than the origin of replication; the PriA-PriB pathway is the major replication restart pathway. During primosome assembly it facilitates complex formation between PriA and DnaT on DNA; stabilizes PriA on DNA. Stimulates the DNA unwinding activity of PriA helicase.</text>
</comment>
<dbReference type="GO" id="GO:0006269">
    <property type="term" value="P:DNA replication, synthesis of primer"/>
    <property type="evidence" value="ECO:0007669"/>
    <property type="project" value="UniProtKB-KW"/>
</dbReference>
<name>A0A497XF01_9PROT</name>
<comment type="caution">
    <text evidence="5">The sequence shown here is derived from an EMBL/GenBank/DDBJ whole genome shotgun (WGS) entry which is preliminary data.</text>
</comment>